<dbReference type="SUPFAM" id="SSF88659">
    <property type="entry name" value="Sigma3 and sigma4 domains of RNA polymerase sigma factors"/>
    <property type="match status" value="1"/>
</dbReference>
<dbReference type="EMBL" id="CP116221">
    <property type="protein sequence ID" value="WCO02900.1"/>
    <property type="molecule type" value="Genomic_DNA"/>
</dbReference>
<dbReference type="Gene3D" id="1.10.1740.10">
    <property type="match status" value="1"/>
</dbReference>
<accession>A0ABY7S1L8</accession>
<sequence>MKTNVSYYQNKHEFRLFVTKTFSNLIQLKKEGNQTSFNELVLKIMPEIRKYVNGRLNTAIKKGHFSKGKYKADDFIDQLFIEIYDRIEGVENENSFYLWLFKKTNELLEDIIVEEEFDDFFFKNIEEYSKPEWDEMQEKFSTDGDGDLIMIEDLDDMSYNHNNYTLNHVFVEDNEKALVDKLDKSIDEERIQNHIAMVLHNLPSDIRNVYELFTNQHIKLEEIALIRNTTIEDVEQLLKDARKTLQVSLFNRYTDDSLNE</sequence>
<dbReference type="InterPro" id="IPR013324">
    <property type="entry name" value="RNA_pol_sigma_r3/r4-like"/>
</dbReference>
<dbReference type="Proteomes" id="UP001202717">
    <property type="component" value="Chromosome"/>
</dbReference>
<evidence type="ECO:0000313" key="2">
    <source>
        <dbReference type="Proteomes" id="UP001202717"/>
    </source>
</evidence>
<gene>
    <name evidence="1" type="ORF">MUN68_005255</name>
</gene>
<keyword evidence="2" id="KW-1185">Reference proteome</keyword>
<evidence type="ECO:0000313" key="1">
    <source>
        <dbReference type="EMBL" id="WCO02900.1"/>
    </source>
</evidence>
<organism evidence="1 2">
    <name type="scientific">Psychroserpens ponticola</name>
    <dbReference type="NCBI Taxonomy" id="2932268"/>
    <lineage>
        <taxon>Bacteria</taxon>
        <taxon>Pseudomonadati</taxon>
        <taxon>Bacteroidota</taxon>
        <taxon>Flavobacteriia</taxon>
        <taxon>Flavobacteriales</taxon>
        <taxon>Flavobacteriaceae</taxon>
        <taxon>Psychroserpens</taxon>
    </lineage>
</organism>
<name>A0ABY7S1L8_9FLAO</name>
<dbReference type="RefSeq" id="WP_249995618.1">
    <property type="nucleotide sequence ID" value="NZ_CP116221.1"/>
</dbReference>
<reference evidence="1 2" key="1">
    <citation type="submission" date="2023-01" db="EMBL/GenBank/DDBJ databases">
        <title>Psychroserpens ponticola sp. nov., isolated from seawater.</title>
        <authorList>
            <person name="Kristyanto S."/>
            <person name="Jung J."/>
            <person name="Kim J.M."/>
            <person name="Jeon C.O."/>
        </authorList>
    </citation>
    <scope>NUCLEOTIDE SEQUENCE [LARGE SCALE GENOMIC DNA]</scope>
    <source>
        <strain evidence="1 2">MSW6</strain>
    </source>
</reference>
<protein>
    <submittedName>
        <fullName evidence="1">Sigma-70 family RNA polymerase sigma factor</fullName>
    </submittedName>
</protein>
<dbReference type="InterPro" id="IPR013325">
    <property type="entry name" value="RNA_pol_sigma_r2"/>
</dbReference>
<dbReference type="Gene3D" id="1.20.140.160">
    <property type="match status" value="1"/>
</dbReference>
<dbReference type="SUPFAM" id="SSF88946">
    <property type="entry name" value="Sigma2 domain of RNA polymerase sigma factors"/>
    <property type="match status" value="1"/>
</dbReference>
<proteinExistence type="predicted"/>